<dbReference type="AlphaFoldDB" id="A0A1A7Z0M0"/>
<reference evidence="12" key="2">
    <citation type="submission" date="2016-06" db="EMBL/GenBank/DDBJ databases">
        <title>The genome of a short-lived fish provides insights into sex chromosome evolution and the genetic control of aging.</title>
        <authorList>
            <person name="Reichwald K."/>
            <person name="Felder M."/>
            <person name="Petzold A."/>
            <person name="Koch P."/>
            <person name="Groth M."/>
            <person name="Platzer M."/>
        </authorList>
    </citation>
    <scope>NUCLEOTIDE SEQUENCE</scope>
    <source>
        <tissue evidence="12">Brain</tissue>
    </source>
</reference>
<dbReference type="PANTHER" id="PTHR24245">
    <property type="entry name" value="G-PROTEIN COUPLED RECEPTOR"/>
    <property type="match status" value="1"/>
</dbReference>
<dbReference type="Pfam" id="PF00001">
    <property type="entry name" value="7tm_1"/>
    <property type="match status" value="1"/>
</dbReference>
<protein>
    <submittedName>
        <fullName evidence="12">G protein-coupled receptor 45</fullName>
    </submittedName>
</protein>
<dbReference type="SUPFAM" id="SSF81321">
    <property type="entry name" value="Family A G protein-coupled receptor-like"/>
    <property type="match status" value="1"/>
</dbReference>
<dbReference type="InterPro" id="IPR017452">
    <property type="entry name" value="GPCR_Rhodpsn_7TM"/>
</dbReference>
<evidence type="ECO:0000256" key="3">
    <source>
        <dbReference type="ARBA" id="ARBA00022692"/>
    </source>
</evidence>
<dbReference type="GO" id="GO:0005886">
    <property type="term" value="C:plasma membrane"/>
    <property type="evidence" value="ECO:0007669"/>
    <property type="project" value="UniProtKB-SubCell"/>
</dbReference>
<feature type="transmembrane region" description="Helical" evidence="10">
    <location>
        <begin position="122"/>
        <end position="140"/>
    </location>
</feature>
<dbReference type="Gene3D" id="1.20.1070.10">
    <property type="entry name" value="Rhodopsin 7-helix transmembrane proteins"/>
    <property type="match status" value="1"/>
</dbReference>
<feature type="transmembrane region" description="Helical" evidence="10">
    <location>
        <begin position="208"/>
        <end position="231"/>
    </location>
</feature>
<feature type="transmembrane region" description="Helical" evidence="10">
    <location>
        <begin position="282"/>
        <end position="306"/>
    </location>
</feature>
<proteinExistence type="predicted"/>
<keyword evidence="8" id="KW-0325">Glycoprotein</keyword>
<evidence type="ECO:0000313" key="12">
    <source>
        <dbReference type="EMBL" id="SBP36432.1"/>
    </source>
</evidence>
<keyword evidence="5" id="KW-0297">G-protein coupled receptor</keyword>
<evidence type="ECO:0000259" key="11">
    <source>
        <dbReference type="PROSITE" id="PS50262"/>
    </source>
</evidence>
<evidence type="ECO:0000256" key="9">
    <source>
        <dbReference type="ARBA" id="ARBA00023224"/>
    </source>
</evidence>
<sequence>MKSAMAFCNESLLEESDFMEPGLEQQMEIIPSEDVPPFMSASLRVTLAAIMIFMITIGFLGNAIVCLIVYQKPAMRSAINLLLATLAFSDIMLSLLCMPFTAVTVATADWTFGSGFCRASIMLYWLFVLEGVSILLIISVDRFLIIVQRQDKLTPHRAKVLIAGSWVLSLCVSLPVVVGWRTGAARMGSTWAPQCVLGYSESMADRGYTVLLAVAVFFVPFAVMLYSYVCILNTVRRNTLRIHNHTSEHSCLPALNQVSKMRLTGLQRPPQIKVDMSFKTRAFTTILILFVGFSVCWLPHTVVSLLAVFSNQFYYSHLFYPISIGALWLSYLKTVFNPVIYCWRIRKFREACQEFIPKSCRLCPRVPGRSHRRVRPSNIYVCSESQSSV</sequence>
<dbReference type="InterPro" id="IPR051880">
    <property type="entry name" value="GPC_Orphan_Receptors"/>
</dbReference>
<dbReference type="PRINTS" id="PR00237">
    <property type="entry name" value="GPCRRHODOPSN"/>
</dbReference>
<evidence type="ECO:0000256" key="10">
    <source>
        <dbReference type="SAM" id="Phobius"/>
    </source>
</evidence>
<evidence type="ECO:0000256" key="1">
    <source>
        <dbReference type="ARBA" id="ARBA00004651"/>
    </source>
</evidence>
<keyword evidence="3 10" id="KW-0812">Transmembrane</keyword>
<dbReference type="EMBL" id="HADX01014200">
    <property type="protein sequence ID" value="SBP36432.1"/>
    <property type="molecule type" value="Transcribed_RNA"/>
</dbReference>
<keyword evidence="4 10" id="KW-1133">Transmembrane helix</keyword>
<evidence type="ECO:0000256" key="4">
    <source>
        <dbReference type="ARBA" id="ARBA00022989"/>
    </source>
</evidence>
<dbReference type="SMART" id="SM01381">
    <property type="entry name" value="7TM_GPCR_Srsx"/>
    <property type="match status" value="1"/>
</dbReference>
<reference evidence="12" key="1">
    <citation type="submission" date="2016-05" db="EMBL/GenBank/DDBJ databases">
        <authorList>
            <person name="Lavstsen T."/>
            <person name="Jespersen J.S."/>
        </authorList>
    </citation>
    <scope>NUCLEOTIDE SEQUENCE</scope>
    <source>
        <tissue evidence="12">Brain</tissue>
    </source>
</reference>
<gene>
    <name evidence="12" type="primary">GPR45</name>
</gene>
<keyword evidence="2" id="KW-1003">Cell membrane</keyword>
<dbReference type="GO" id="GO:0004930">
    <property type="term" value="F:G protein-coupled receptor activity"/>
    <property type="evidence" value="ECO:0007669"/>
    <property type="project" value="UniProtKB-KW"/>
</dbReference>
<dbReference type="FunFam" id="1.20.1070.10:FF:000080">
    <property type="entry name" value="probable G-protein coupled receptor 63"/>
    <property type="match status" value="1"/>
</dbReference>
<feature type="transmembrane region" description="Helical" evidence="10">
    <location>
        <begin position="318"/>
        <end position="340"/>
    </location>
</feature>
<dbReference type="InterPro" id="IPR000276">
    <property type="entry name" value="GPCR_Rhodpsn"/>
</dbReference>
<dbReference type="PANTHER" id="PTHR24245:SF4">
    <property type="entry name" value="G-PROTEIN COUPLED RECEPTOR 45-RELATED"/>
    <property type="match status" value="1"/>
</dbReference>
<dbReference type="PROSITE" id="PS50262">
    <property type="entry name" value="G_PROTEIN_RECEP_F1_2"/>
    <property type="match status" value="1"/>
</dbReference>
<evidence type="ECO:0000256" key="7">
    <source>
        <dbReference type="ARBA" id="ARBA00023170"/>
    </source>
</evidence>
<dbReference type="EMBL" id="HADW01000014">
    <property type="protein sequence ID" value="SBP01414.1"/>
    <property type="molecule type" value="Transcribed_RNA"/>
</dbReference>
<accession>A0A1A7Z0M0</accession>
<keyword evidence="6 10" id="KW-0472">Membrane</keyword>
<organism evidence="12">
    <name type="scientific">Iconisemion striatum</name>
    <dbReference type="NCBI Taxonomy" id="60296"/>
    <lineage>
        <taxon>Eukaryota</taxon>
        <taxon>Metazoa</taxon>
        <taxon>Chordata</taxon>
        <taxon>Craniata</taxon>
        <taxon>Vertebrata</taxon>
        <taxon>Euteleostomi</taxon>
        <taxon>Actinopterygii</taxon>
        <taxon>Neopterygii</taxon>
        <taxon>Teleostei</taxon>
        <taxon>Neoteleostei</taxon>
        <taxon>Acanthomorphata</taxon>
        <taxon>Ovalentaria</taxon>
        <taxon>Atherinomorphae</taxon>
        <taxon>Cyprinodontiformes</taxon>
        <taxon>Nothobranchiidae</taxon>
        <taxon>Iconisemion</taxon>
    </lineage>
</organism>
<feature type="transmembrane region" description="Helical" evidence="10">
    <location>
        <begin position="160"/>
        <end position="180"/>
    </location>
</feature>
<evidence type="ECO:0000256" key="2">
    <source>
        <dbReference type="ARBA" id="ARBA00022475"/>
    </source>
</evidence>
<feature type="transmembrane region" description="Helical" evidence="10">
    <location>
        <begin position="81"/>
        <end position="102"/>
    </location>
</feature>
<feature type="transmembrane region" description="Helical" evidence="10">
    <location>
        <begin position="45"/>
        <end position="69"/>
    </location>
</feature>
<keyword evidence="9" id="KW-0807">Transducer</keyword>
<evidence type="ECO:0000256" key="5">
    <source>
        <dbReference type="ARBA" id="ARBA00023040"/>
    </source>
</evidence>
<name>A0A1A7Z0M0_9TELE</name>
<keyword evidence="7 12" id="KW-0675">Receptor</keyword>
<comment type="subcellular location">
    <subcellularLocation>
        <location evidence="1">Cell membrane</location>
        <topology evidence="1">Multi-pass membrane protein</topology>
    </subcellularLocation>
</comment>
<evidence type="ECO:0000256" key="6">
    <source>
        <dbReference type="ARBA" id="ARBA00023136"/>
    </source>
</evidence>
<evidence type="ECO:0000256" key="8">
    <source>
        <dbReference type="ARBA" id="ARBA00023180"/>
    </source>
</evidence>
<feature type="domain" description="G-protein coupled receptors family 1 profile" evidence="11">
    <location>
        <begin position="61"/>
        <end position="341"/>
    </location>
</feature>